<feature type="transmembrane region" description="Helical" evidence="1">
    <location>
        <begin position="494"/>
        <end position="516"/>
    </location>
</feature>
<gene>
    <name evidence="2" type="ORF">S40285_05406</name>
</gene>
<feature type="transmembrane region" description="Helical" evidence="1">
    <location>
        <begin position="342"/>
        <end position="362"/>
    </location>
</feature>
<feature type="transmembrane region" description="Helical" evidence="1">
    <location>
        <begin position="31"/>
        <end position="51"/>
    </location>
</feature>
<keyword evidence="1" id="KW-0812">Transmembrane</keyword>
<dbReference type="AlphaFoldDB" id="A0A084QX12"/>
<sequence length="607" mass="67462">MYEPKDNPVTITELPVGPGQPNWKPWVYNPLYLLFLVGLHVLHIVGIQLLANRHASDSPELDRILANQTVTQPQSFFVFEEDGMISFVLWAYLPVTVMLVVAAFWEPLDLAIRRLEPFRQLSSREGGNVFNALCLNYTSTFGLFIPFRAIARRHYAVFLSAVSFVLTAIVLPAMTSVIFSIEWGSLSFSAGRTSGPKYAVIAMSSTIAVAVQAMHGVLIAMLVALGVVLQTRRTGLYRDPKGLAGLATFISDADRTGLNTLNLLQQIPSYAHSSSITSALQGVTFRLAHFSVYNADGSISRTYQLAAESRAGYIPAVGQQSYQFHGQRTDATGFWLRKRMAWLAEFVIWIGQASVIAAIYYVARFSGLGTSRIIVSKVVVTLFITVGGMMWMSIQRSLQTMEPWRQLSDGRSQNLHRSVLTRHNVSNLGLLGSAWLSIMRGSLVMLWAAFCVAMIHAITVFVPPLLELGNAAGLDSAMAQEERQVGVLSGTRGMTLVCAGVIFQIIIFLNLILLTISGRTRPVMPRAPSTIASQLLYLCRSDRLLSSCSGTSTLSGRQLDERLKLIDSRCMFGWFWWHRGQQEYVGLEEHYEGEHWRQFDFAHGINH</sequence>
<dbReference type="OrthoDB" id="3248909at2759"/>
<reference evidence="2 3" key="1">
    <citation type="journal article" date="2014" name="BMC Genomics">
        <title>Comparative genome sequencing reveals chemotype-specific gene clusters in the toxigenic black mold Stachybotrys.</title>
        <authorList>
            <person name="Semeiks J."/>
            <person name="Borek D."/>
            <person name="Otwinowski Z."/>
            <person name="Grishin N.V."/>
        </authorList>
    </citation>
    <scope>NUCLEOTIDE SEQUENCE [LARGE SCALE GENOMIC DNA]</scope>
    <source>
        <strain evidence="2 3">IBT 40285</strain>
    </source>
</reference>
<dbReference type="HOGENOM" id="CLU_449905_0_0_1"/>
<dbReference type="PANTHER" id="PTHR37544">
    <property type="entry name" value="SPRAY-RELATED"/>
    <property type="match status" value="1"/>
</dbReference>
<feature type="transmembrane region" description="Helical" evidence="1">
    <location>
        <begin position="87"/>
        <end position="108"/>
    </location>
</feature>
<proteinExistence type="predicted"/>
<dbReference type="Proteomes" id="UP000028524">
    <property type="component" value="Unassembled WGS sequence"/>
</dbReference>
<evidence type="ECO:0000313" key="3">
    <source>
        <dbReference type="Proteomes" id="UP000028524"/>
    </source>
</evidence>
<dbReference type="OMA" id="AMIHAIT"/>
<keyword evidence="1" id="KW-0472">Membrane</keyword>
<dbReference type="InParanoid" id="A0A084QX12"/>
<dbReference type="InterPro" id="IPR021840">
    <property type="entry name" value="DUF3433"/>
</dbReference>
<name>A0A084QX12_STAC4</name>
<protein>
    <submittedName>
        <fullName evidence="2">Uncharacterized protein</fullName>
    </submittedName>
</protein>
<feature type="transmembrane region" description="Helical" evidence="1">
    <location>
        <begin position="443"/>
        <end position="466"/>
    </location>
</feature>
<feature type="transmembrane region" description="Helical" evidence="1">
    <location>
        <begin position="201"/>
        <end position="229"/>
    </location>
</feature>
<keyword evidence="3" id="KW-1185">Reference proteome</keyword>
<dbReference type="STRING" id="1283841.A0A084QX12"/>
<accession>A0A084QX12</accession>
<feature type="transmembrane region" description="Helical" evidence="1">
    <location>
        <begin position="157"/>
        <end position="181"/>
    </location>
</feature>
<organism evidence="2 3">
    <name type="scientific">Stachybotrys chlorohalonatus (strain IBT 40285)</name>
    <dbReference type="NCBI Taxonomy" id="1283841"/>
    <lineage>
        <taxon>Eukaryota</taxon>
        <taxon>Fungi</taxon>
        <taxon>Dikarya</taxon>
        <taxon>Ascomycota</taxon>
        <taxon>Pezizomycotina</taxon>
        <taxon>Sordariomycetes</taxon>
        <taxon>Hypocreomycetidae</taxon>
        <taxon>Hypocreales</taxon>
        <taxon>Stachybotryaceae</taxon>
        <taxon>Stachybotrys</taxon>
    </lineage>
</organism>
<evidence type="ECO:0000313" key="2">
    <source>
        <dbReference type="EMBL" id="KFA68497.1"/>
    </source>
</evidence>
<feature type="transmembrane region" description="Helical" evidence="1">
    <location>
        <begin position="374"/>
        <end position="394"/>
    </location>
</feature>
<evidence type="ECO:0000256" key="1">
    <source>
        <dbReference type="SAM" id="Phobius"/>
    </source>
</evidence>
<dbReference type="PANTHER" id="PTHR37544:SF3">
    <property type="entry name" value="SPRAY"/>
    <property type="match status" value="1"/>
</dbReference>
<keyword evidence="1" id="KW-1133">Transmembrane helix</keyword>
<dbReference type="EMBL" id="KL659845">
    <property type="protein sequence ID" value="KFA68497.1"/>
    <property type="molecule type" value="Genomic_DNA"/>
</dbReference>
<dbReference type="Pfam" id="PF11915">
    <property type="entry name" value="DUF3433"/>
    <property type="match status" value="2"/>
</dbReference>